<dbReference type="PANTHER" id="PTHR13194">
    <property type="entry name" value="COMPLEX I INTERMEDIATE-ASSOCIATED PROTEIN 30"/>
    <property type="match status" value="1"/>
</dbReference>
<dbReference type="GO" id="GO:0006120">
    <property type="term" value="P:mitochondrial electron transport, NADH to ubiquinone"/>
    <property type="evidence" value="ECO:0007669"/>
    <property type="project" value="TreeGrafter"/>
</dbReference>
<organism evidence="2 3">
    <name type="scientific">Nitzschia inconspicua</name>
    <dbReference type="NCBI Taxonomy" id="303405"/>
    <lineage>
        <taxon>Eukaryota</taxon>
        <taxon>Sar</taxon>
        <taxon>Stramenopiles</taxon>
        <taxon>Ochrophyta</taxon>
        <taxon>Bacillariophyta</taxon>
        <taxon>Bacillariophyceae</taxon>
        <taxon>Bacillariophycidae</taxon>
        <taxon>Bacillariales</taxon>
        <taxon>Bacillariaceae</taxon>
        <taxon>Nitzschia</taxon>
    </lineage>
</organism>
<dbReference type="AlphaFoldDB" id="A0A9K3PBQ5"/>
<dbReference type="GO" id="GO:0051082">
    <property type="term" value="F:unfolded protein binding"/>
    <property type="evidence" value="ECO:0007669"/>
    <property type="project" value="TreeGrafter"/>
</dbReference>
<protein>
    <submittedName>
        <fullName evidence="2">Complex I intermediate-associated CIA30 domain containing protein</fullName>
    </submittedName>
</protein>
<name>A0A9K3PBQ5_9STRA</name>
<dbReference type="EMBL" id="JAGRRH010000026">
    <property type="protein sequence ID" value="KAG7341578.1"/>
    <property type="molecule type" value="Genomic_DNA"/>
</dbReference>
<sequence length="308" mass="35051">MSSTLRKIFGIPSQHQLHRWIRIQQAMNRKRWFELDVEKNGPLSLWDFRFPEDAQTITGSEGTWRLLDDSVIGGYSHANVELIRSPQEYQRVIWGKDMPMDEKNGSHIPDATDTVTLGTTSVDAANGKIYDASDEPNEENKPSFVPFVRWQGTLDTRVNKEQQKQHNVMRSGFCSMISPEFPVVDLGGRYNGIEIMCRSDGRPYSLNLKVESYIPDDLYQCLINVPPTKPSSDQSNEDSFDRVVLLFQHFIVTAGGRMRTTQRELDNRIRIQSIGLTLMDGVNGPFCFDLARIRAVNYDETGVIGEAD</sequence>
<reference evidence="2" key="2">
    <citation type="submission" date="2021-04" db="EMBL/GenBank/DDBJ databases">
        <authorList>
            <person name="Podell S."/>
        </authorList>
    </citation>
    <scope>NUCLEOTIDE SEQUENCE</scope>
    <source>
        <strain evidence="2">Hildebrandi</strain>
    </source>
</reference>
<dbReference type="InterPro" id="IPR013857">
    <property type="entry name" value="NADH-UbQ_OxRdtase-assoc_prot30"/>
</dbReference>
<evidence type="ECO:0000313" key="3">
    <source>
        <dbReference type="Proteomes" id="UP000693970"/>
    </source>
</evidence>
<reference evidence="2" key="1">
    <citation type="journal article" date="2021" name="Sci. Rep.">
        <title>Diploid genomic architecture of Nitzschia inconspicua, an elite biomass production diatom.</title>
        <authorList>
            <person name="Oliver A."/>
            <person name="Podell S."/>
            <person name="Pinowska A."/>
            <person name="Traller J.C."/>
            <person name="Smith S.R."/>
            <person name="McClure R."/>
            <person name="Beliaev A."/>
            <person name="Bohutskyi P."/>
            <person name="Hill E.A."/>
            <person name="Rabines A."/>
            <person name="Zheng H."/>
            <person name="Allen L.Z."/>
            <person name="Kuo A."/>
            <person name="Grigoriev I.V."/>
            <person name="Allen A.E."/>
            <person name="Hazlebeck D."/>
            <person name="Allen E.E."/>
        </authorList>
    </citation>
    <scope>NUCLEOTIDE SEQUENCE</scope>
    <source>
        <strain evidence="2">Hildebrandi</strain>
    </source>
</reference>
<proteinExistence type="predicted"/>
<feature type="domain" description="NADH:ubiquinone oxidoreductase intermediate-associated protein 30" evidence="1">
    <location>
        <begin position="149"/>
        <end position="289"/>
    </location>
</feature>
<dbReference type="GO" id="GO:0005739">
    <property type="term" value="C:mitochondrion"/>
    <property type="evidence" value="ECO:0007669"/>
    <property type="project" value="TreeGrafter"/>
</dbReference>
<comment type="caution">
    <text evidence="2">The sequence shown here is derived from an EMBL/GenBank/DDBJ whole genome shotgun (WGS) entry which is preliminary data.</text>
</comment>
<gene>
    <name evidence="2" type="ORF">IV203_023531</name>
</gene>
<evidence type="ECO:0000259" key="1">
    <source>
        <dbReference type="Pfam" id="PF08547"/>
    </source>
</evidence>
<dbReference type="InterPro" id="IPR039131">
    <property type="entry name" value="NDUFAF1"/>
</dbReference>
<dbReference type="GO" id="GO:0032981">
    <property type="term" value="P:mitochondrial respiratory chain complex I assembly"/>
    <property type="evidence" value="ECO:0007669"/>
    <property type="project" value="TreeGrafter"/>
</dbReference>
<dbReference type="PANTHER" id="PTHR13194:SF18">
    <property type="entry name" value="COMPLEX I INTERMEDIATE-ASSOCIATED PROTEIN 30, MITOCHONDRIAL"/>
    <property type="match status" value="1"/>
</dbReference>
<dbReference type="OrthoDB" id="42561at2759"/>
<accession>A0A9K3PBQ5</accession>
<keyword evidence="3" id="KW-1185">Reference proteome</keyword>
<evidence type="ECO:0000313" key="2">
    <source>
        <dbReference type="EMBL" id="KAG7341578.1"/>
    </source>
</evidence>
<dbReference type="Proteomes" id="UP000693970">
    <property type="component" value="Unassembled WGS sequence"/>
</dbReference>
<dbReference type="Pfam" id="PF08547">
    <property type="entry name" value="CIA30"/>
    <property type="match status" value="1"/>
</dbReference>